<dbReference type="STRING" id="1817893.AUJ66_03760"/>
<dbReference type="SMART" id="SM00382">
    <property type="entry name" value="AAA"/>
    <property type="match status" value="1"/>
</dbReference>
<dbReference type="InterPro" id="IPR003439">
    <property type="entry name" value="ABC_transporter-like_ATP-bd"/>
</dbReference>
<dbReference type="InterPro" id="IPR017871">
    <property type="entry name" value="ABC_transporter-like_CS"/>
</dbReference>
<sequence>MIKTINLTKKFDKIIAVNNLNLEINQGEIFGFLGPNGAGKTTTIKLLTGLLTPTSGDGFIDGYSIRGNPIKVKEVIGYIPDQPYLYPKLTGEEFLQFVAQLYGIENSNPAIIELLETFKLVPYKDNLIESYSHGMCQKLVIASCLLHNPKVIFVDEPMVGLDPKSIRLVKDIFRKNSKRGVTIFMSTHTLDLAQDLCTRMGIINEGRLIALGTMDELRKTTKGEELEDVFLQLTKEVSGLDKSGLKS</sequence>
<proteinExistence type="predicted"/>
<dbReference type="PANTHER" id="PTHR42939:SF1">
    <property type="entry name" value="ABC TRANSPORTER ATP-BINDING PROTEIN ALBC-RELATED"/>
    <property type="match status" value="1"/>
</dbReference>
<keyword evidence="1" id="KW-0813">Transport</keyword>
<dbReference type="InterPro" id="IPR003593">
    <property type="entry name" value="AAA+_ATPase"/>
</dbReference>
<dbReference type="InterPro" id="IPR051782">
    <property type="entry name" value="ABC_Transporter_VariousFunc"/>
</dbReference>
<dbReference type="EMBL" id="MNUO01000053">
    <property type="protein sequence ID" value="OIN97319.1"/>
    <property type="molecule type" value="Genomic_DNA"/>
</dbReference>
<dbReference type="GO" id="GO:0016887">
    <property type="term" value="F:ATP hydrolysis activity"/>
    <property type="evidence" value="ECO:0007669"/>
    <property type="project" value="InterPro"/>
</dbReference>
<name>A0A1J4SD45_9BACT</name>
<dbReference type="SUPFAM" id="SSF52540">
    <property type="entry name" value="P-loop containing nucleoside triphosphate hydrolases"/>
    <property type="match status" value="1"/>
</dbReference>
<evidence type="ECO:0000313" key="5">
    <source>
        <dbReference type="EMBL" id="OIN97319.1"/>
    </source>
</evidence>
<accession>A0A1J4SD45</accession>
<dbReference type="InterPro" id="IPR027417">
    <property type="entry name" value="P-loop_NTPase"/>
</dbReference>
<dbReference type="Proteomes" id="UP000182278">
    <property type="component" value="Unassembled WGS sequence"/>
</dbReference>
<dbReference type="PROSITE" id="PS00211">
    <property type="entry name" value="ABC_TRANSPORTER_1"/>
    <property type="match status" value="1"/>
</dbReference>
<feature type="domain" description="ABC transporter" evidence="4">
    <location>
        <begin position="2"/>
        <end position="230"/>
    </location>
</feature>
<evidence type="ECO:0000313" key="6">
    <source>
        <dbReference type="Proteomes" id="UP000182278"/>
    </source>
</evidence>
<organism evidence="5 6">
    <name type="scientific">Candidatus Desantisbacteria bacterium CG1_02_38_46</name>
    <dbReference type="NCBI Taxonomy" id="1817893"/>
    <lineage>
        <taxon>Bacteria</taxon>
        <taxon>Candidatus Desantisiibacteriota</taxon>
    </lineage>
</organism>
<evidence type="ECO:0000256" key="3">
    <source>
        <dbReference type="ARBA" id="ARBA00022840"/>
    </source>
</evidence>
<dbReference type="Gene3D" id="3.40.50.300">
    <property type="entry name" value="P-loop containing nucleotide triphosphate hydrolases"/>
    <property type="match status" value="1"/>
</dbReference>
<evidence type="ECO:0000256" key="2">
    <source>
        <dbReference type="ARBA" id="ARBA00022741"/>
    </source>
</evidence>
<reference evidence="5 6" key="1">
    <citation type="journal article" date="2016" name="Environ. Microbiol.">
        <title>Genomic resolution of a cold subsurface aquifer community provides metabolic insights for novel microbes adapted to high CO concentrations.</title>
        <authorList>
            <person name="Probst A.J."/>
            <person name="Castelle C.J."/>
            <person name="Singh A."/>
            <person name="Brown C.T."/>
            <person name="Anantharaman K."/>
            <person name="Sharon I."/>
            <person name="Hug L.A."/>
            <person name="Burstein D."/>
            <person name="Emerson J.B."/>
            <person name="Thomas B.C."/>
            <person name="Banfield J.F."/>
        </authorList>
    </citation>
    <scope>NUCLEOTIDE SEQUENCE [LARGE SCALE GENOMIC DNA]</scope>
    <source>
        <strain evidence="5">CG1_02_38_46</strain>
    </source>
</reference>
<keyword evidence="2" id="KW-0547">Nucleotide-binding</keyword>
<dbReference type="PANTHER" id="PTHR42939">
    <property type="entry name" value="ABC TRANSPORTER ATP-BINDING PROTEIN ALBC-RELATED"/>
    <property type="match status" value="1"/>
</dbReference>
<dbReference type="GO" id="GO:0005524">
    <property type="term" value="F:ATP binding"/>
    <property type="evidence" value="ECO:0007669"/>
    <property type="project" value="UniProtKB-KW"/>
</dbReference>
<gene>
    <name evidence="5" type="ORF">AUJ66_03760</name>
</gene>
<comment type="caution">
    <text evidence="5">The sequence shown here is derived from an EMBL/GenBank/DDBJ whole genome shotgun (WGS) entry which is preliminary data.</text>
</comment>
<dbReference type="Pfam" id="PF00005">
    <property type="entry name" value="ABC_tran"/>
    <property type="match status" value="1"/>
</dbReference>
<keyword evidence="3" id="KW-0067">ATP-binding</keyword>
<protein>
    <recommendedName>
        <fullName evidence="4">ABC transporter domain-containing protein</fullName>
    </recommendedName>
</protein>
<dbReference type="PROSITE" id="PS50893">
    <property type="entry name" value="ABC_TRANSPORTER_2"/>
    <property type="match status" value="1"/>
</dbReference>
<dbReference type="AlphaFoldDB" id="A0A1J4SD45"/>
<evidence type="ECO:0000259" key="4">
    <source>
        <dbReference type="PROSITE" id="PS50893"/>
    </source>
</evidence>
<evidence type="ECO:0000256" key="1">
    <source>
        <dbReference type="ARBA" id="ARBA00022448"/>
    </source>
</evidence>